<dbReference type="GO" id="GO:0000271">
    <property type="term" value="P:polysaccharide biosynthetic process"/>
    <property type="evidence" value="ECO:0007669"/>
    <property type="project" value="InterPro"/>
</dbReference>
<protein>
    <submittedName>
        <fullName evidence="3">UDP-N-acetyl-D-mannosaminuronate dehydrogenase</fullName>
    </submittedName>
</protein>
<evidence type="ECO:0000256" key="1">
    <source>
        <dbReference type="ARBA" id="ARBA00006601"/>
    </source>
</evidence>
<name>M3A4L5_9PROT</name>
<evidence type="ECO:0000259" key="2">
    <source>
        <dbReference type="Pfam" id="PF03721"/>
    </source>
</evidence>
<reference evidence="3 4" key="1">
    <citation type="journal article" date="2014" name="Genome Announc.">
        <title>Draft Genome Sequence of Magnetospirillum sp. Strain SO-1, a Freshwater Magnetotactic Bacterium Isolated from the Ol'khovka River, Russia.</title>
        <authorList>
            <person name="Grouzdev D.S."/>
            <person name="Dziuba M.V."/>
            <person name="Sukhacheva M.S."/>
            <person name="Mardanov A.V."/>
            <person name="Beletskiy A.V."/>
            <person name="Kuznetsov B.B."/>
            <person name="Skryabin K.G."/>
        </authorList>
    </citation>
    <scope>NUCLEOTIDE SEQUENCE [LARGE SCALE GENOMIC DNA]</scope>
    <source>
        <strain evidence="3 4">SO-1</strain>
    </source>
</reference>
<accession>M3A4L5</accession>
<dbReference type="InterPro" id="IPR028359">
    <property type="entry name" value="UDP_ManNAc/GlcNAc_DH"/>
</dbReference>
<evidence type="ECO:0000313" key="4">
    <source>
        <dbReference type="Proteomes" id="UP000011744"/>
    </source>
</evidence>
<dbReference type="GO" id="GO:0051287">
    <property type="term" value="F:NAD binding"/>
    <property type="evidence" value="ECO:0007669"/>
    <property type="project" value="InterPro"/>
</dbReference>
<proteinExistence type="inferred from homology"/>
<dbReference type="GO" id="GO:0016616">
    <property type="term" value="F:oxidoreductase activity, acting on the CH-OH group of donors, NAD or NADP as acceptor"/>
    <property type="evidence" value="ECO:0007669"/>
    <property type="project" value="InterPro"/>
</dbReference>
<dbReference type="GO" id="GO:0016628">
    <property type="term" value="F:oxidoreductase activity, acting on the CH-CH group of donors, NAD or NADP as acceptor"/>
    <property type="evidence" value="ECO:0007669"/>
    <property type="project" value="InterPro"/>
</dbReference>
<feature type="non-terminal residue" evidence="3">
    <location>
        <position position="135"/>
    </location>
</feature>
<dbReference type="InterPro" id="IPR001732">
    <property type="entry name" value="UDP-Glc/GDP-Man_DH_N"/>
</dbReference>
<dbReference type="PANTHER" id="PTHR43491">
    <property type="entry name" value="UDP-N-ACETYL-D-MANNOSAMINE DEHYDROGENASE"/>
    <property type="match status" value="1"/>
</dbReference>
<dbReference type="PANTHER" id="PTHR43491:SF2">
    <property type="entry name" value="UDP-N-ACETYL-D-MANNOSAMINE DEHYDROGENASE"/>
    <property type="match status" value="1"/>
</dbReference>
<dbReference type="Pfam" id="PF03721">
    <property type="entry name" value="UDPG_MGDP_dh_N"/>
    <property type="match status" value="1"/>
</dbReference>
<dbReference type="InterPro" id="IPR017476">
    <property type="entry name" value="UDP-Glc/GDP-Man"/>
</dbReference>
<dbReference type="PIRSF" id="PIRSF500136">
    <property type="entry name" value="UDP_ManNAc_DH"/>
    <property type="match status" value="1"/>
</dbReference>
<organism evidence="3 4">
    <name type="scientific">Paramagnetospirillum caucaseum</name>
    <dbReference type="NCBI Taxonomy" id="1244869"/>
    <lineage>
        <taxon>Bacteria</taxon>
        <taxon>Pseudomonadati</taxon>
        <taxon>Pseudomonadota</taxon>
        <taxon>Alphaproteobacteria</taxon>
        <taxon>Rhodospirillales</taxon>
        <taxon>Magnetospirillaceae</taxon>
        <taxon>Paramagnetospirillum</taxon>
    </lineage>
</organism>
<evidence type="ECO:0000313" key="3">
    <source>
        <dbReference type="EMBL" id="EME67788.1"/>
    </source>
</evidence>
<dbReference type="eggNOG" id="COG0677">
    <property type="taxonomic scope" value="Bacteria"/>
</dbReference>
<comment type="similarity">
    <text evidence="1">Belongs to the UDP-glucose/GDP-mannose dehydrogenase family.</text>
</comment>
<dbReference type="EMBL" id="AONQ01000105">
    <property type="protein sequence ID" value="EME67788.1"/>
    <property type="molecule type" value="Genomic_DNA"/>
</dbReference>
<dbReference type="Gene3D" id="3.40.50.720">
    <property type="entry name" value="NAD(P)-binding Rossmann-like Domain"/>
    <property type="match status" value="1"/>
</dbReference>
<dbReference type="InterPro" id="IPR036291">
    <property type="entry name" value="NAD(P)-bd_dom_sf"/>
</dbReference>
<comment type="caution">
    <text evidence="3">The sequence shown here is derived from an EMBL/GenBank/DDBJ whole genome shotgun (WGS) entry which is preliminary data.</text>
</comment>
<dbReference type="Proteomes" id="UP000011744">
    <property type="component" value="Unassembled WGS sequence"/>
</dbReference>
<gene>
    <name evidence="3" type="ORF">H261_21713</name>
</gene>
<dbReference type="AlphaFoldDB" id="M3A4L5"/>
<sequence>MSSRIVVIGLGYVGLPLAVALARRFPTTGFDISAERISELHRGIDRTDEVAPAVLRASTLKLSARPEDIRGADLYIVTVPTPVDEKNEPDLRPVLSACRTVGAAMGRGAVVVFESTVYPGVTEDICGPELERVSG</sequence>
<feature type="domain" description="UDP-glucose/GDP-mannose dehydrogenase N-terminal" evidence="2">
    <location>
        <begin position="4"/>
        <end position="131"/>
    </location>
</feature>
<keyword evidence="4" id="KW-1185">Reference proteome</keyword>
<dbReference type="STRING" id="1244869.H261_21713"/>
<dbReference type="PIRSF" id="PIRSF000124">
    <property type="entry name" value="UDPglc_GDPman_dh"/>
    <property type="match status" value="1"/>
</dbReference>
<dbReference type="SUPFAM" id="SSF51735">
    <property type="entry name" value="NAD(P)-binding Rossmann-fold domains"/>
    <property type="match status" value="1"/>
</dbReference>